<dbReference type="InterPro" id="IPR043504">
    <property type="entry name" value="Peptidase_S1_PA_chymotrypsin"/>
</dbReference>
<dbReference type="SUPFAM" id="SSF50494">
    <property type="entry name" value="Trypsin-like serine proteases"/>
    <property type="match status" value="1"/>
</dbReference>
<dbReference type="Pfam" id="PF00089">
    <property type="entry name" value="Trypsin"/>
    <property type="match status" value="1"/>
</dbReference>
<dbReference type="PRINTS" id="PR00722">
    <property type="entry name" value="CHYMOTRYPSIN"/>
</dbReference>
<dbReference type="PROSITE" id="PS50240">
    <property type="entry name" value="TRYPSIN_DOM"/>
    <property type="match status" value="1"/>
</dbReference>
<name>A0ABM1IE59_POLDO</name>
<reference evidence="9" key="1">
    <citation type="submission" date="2025-08" db="UniProtKB">
        <authorList>
            <consortium name="RefSeq"/>
        </authorList>
    </citation>
    <scope>IDENTIFICATION</scope>
    <source>
        <tissue evidence="9">Whole body</tissue>
    </source>
</reference>
<proteinExistence type="predicted"/>
<keyword evidence="6" id="KW-0472">Membrane</keyword>
<dbReference type="Proteomes" id="UP000694924">
    <property type="component" value="Unplaced"/>
</dbReference>
<evidence type="ECO:0000256" key="6">
    <source>
        <dbReference type="SAM" id="Phobius"/>
    </source>
</evidence>
<accession>A0ABM1IE59</accession>
<organism evidence="8 9">
    <name type="scientific">Polistes dominula</name>
    <name type="common">European paper wasp</name>
    <name type="synonym">Vespa dominula</name>
    <dbReference type="NCBI Taxonomy" id="743375"/>
    <lineage>
        <taxon>Eukaryota</taxon>
        <taxon>Metazoa</taxon>
        <taxon>Ecdysozoa</taxon>
        <taxon>Arthropoda</taxon>
        <taxon>Hexapoda</taxon>
        <taxon>Insecta</taxon>
        <taxon>Pterygota</taxon>
        <taxon>Neoptera</taxon>
        <taxon>Endopterygota</taxon>
        <taxon>Hymenoptera</taxon>
        <taxon>Apocrita</taxon>
        <taxon>Aculeata</taxon>
        <taxon>Vespoidea</taxon>
        <taxon>Vespidae</taxon>
        <taxon>Polistinae</taxon>
        <taxon>Polistini</taxon>
        <taxon>Polistes</taxon>
    </lineage>
</organism>
<dbReference type="InterPro" id="IPR009003">
    <property type="entry name" value="Peptidase_S1_PA"/>
</dbReference>
<evidence type="ECO:0000259" key="7">
    <source>
        <dbReference type="PROSITE" id="PS50240"/>
    </source>
</evidence>
<evidence type="ECO:0000256" key="2">
    <source>
        <dbReference type="ARBA" id="ARBA00022801"/>
    </source>
</evidence>
<evidence type="ECO:0000313" key="8">
    <source>
        <dbReference type="Proteomes" id="UP000694924"/>
    </source>
</evidence>
<dbReference type="GeneID" id="107067466"/>
<keyword evidence="3 5" id="KW-0720">Serine protease</keyword>
<sequence length="324" mass="36337">MNLSQKCLSNFVIVCFFLLQFMILFTVTLSRKSEEKCEEYSKLVYEFEASPVLRIGAGFINVSRCAIVETPLIVGGVKAKTAEFPHMAAIGFGKNLSDISWECGGSIISEKYILSAAHCLESRNKDPATMVRVGMNNLEENEDGLQERTIIRRIKHPDYRLPSKYHDLGLIELDRPLELNSRVRPACLEVHFQPPGKKAIATGFGKTAFDATFGSKDLMKVQLDYISKKDCKKRYQFDLGSRYLPEGFIPNLFCAGVMEGGKDTCQGDSGGPLQRVLVHPYCTYSIVGITSFGKFCAYKNSPAVYTRVSSYLDWIESIVWPQTK</sequence>
<keyword evidence="8" id="KW-1185">Reference proteome</keyword>
<keyword evidence="6" id="KW-0812">Transmembrane</keyword>
<feature type="domain" description="Peptidase S1" evidence="7">
    <location>
        <begin position="73"/>
        <end position="320"/>
    </location>
</feature>
<dbReference type="InterPro" id="IPR001314">
    <property type="entry name" value="Peptidase_S1A"/>
</dbReference>
<evidence type="ECO:0000256" key="1">
    <source>
        <dbReference type="ARBA" id="ARBA00022670"/>
    </source>
</evidence>
<evidence type="ECO:0000256" key="4">
    <source>
        <dbReference type="ARBA" id="ARBA00023157"/>
    </source>
</evidence>
<keyword evidence="2 5" id="KW-0378">Hydrolase</keyword>
<dbReference type="SMART" id="SM00020">
    <property type="entry name" value="Tryp_SPc"/>
    <property type="match status" value="1"/>
</dbReference>
<keyword evidence="6" id="KW-1133">Transmembrane helix</keyword>
<gene>
    <name evidence="9" type="primary">LOC107067466</name>
</gene>
<dbReference type="InterPro" id="IPR033116">
    <property type="entry name" value="TRYPSIN_SER"/>
</dbReference>
<dbReference type="Gene3D" id="2.40.10.10">
    <property type="entry name" value="Trypsin-like serine proteases"/>
    <property type="match status" value="1"/>
</dbReference>
<protein>
    <submittedName>
        <fullName evidence="9">Serine protease snake-like isoform X1</fullName>
    </submittedName>
</protein>
<feature type="transmembrane region" description="Helical" evidence="6">
    <location>
        <begin position="7"/>
        <end position="29"/>
    </location>
</feature>
<keyword evidence="1 5" id="KW-0645">Protease</keyword>
<evidence type="ECO:0000256" key="5">
    <source>
        <dbReference type="RuleBase" id="RU363034"/>
    </source>
</evidence>
<dbReference type="InterPro" id="IPR050127">
    <property type="entry name" value="Serine_Proteases_S1"/>
</dbReference>
<dbReference type="PROSITE" id="PS00135">
    <property type="entry name" value="TRYPSIN_SER"/>
    <property type="match status" value="1"/>
</dbReference>
<dbReference type="PROSITE" id="PS00134">
    <property type="entry name" value="TRYPSIN_HIS"/>
    <property type="match status" value="1"/>
</dbReference>
<dbReference type="InterPro" id="IPR018114">
    <property type="entry name" value="TRYPSIN_HIS"/>
</dbReference>
<dbReference type="CDD" id="cd00190">
    <property type="entry name" value="Tryp_SPc"/>
    <property type="match status" value="1"/>
</dbReference>
<dbReference type="RefSeq" id="XP_015178496.1">
    <property type="nucleotide sequence ID" value="XM_015323010.1"/>
</dbReference>
<dbReference type="PANTHER" id="PTHR24264:SF54">
    <property type="entry name" value="PEPTIDASE S1 DOMAIN-CONTAINING PROTEIN"/>
    <property type="match status" value="1"/>
</dbReference>
<dbReference type="InterPro" id="IPR001254">
    <property type="entry name" value="Trypsin_dom"/>
</dbReference>
<evidence type="ECO:0000313" key="9">
    <source>
        <dbReference type="RefSeq" id="XP_015178496.1"/>
    </source>
</evidence>
<dbReference type="PANTHER" id="PTHR24264">
    <property type="entry name" value="TRYPSIN-RELATED"/>
    <property type="match status" value="1"/>
</dbReference>
<evidence type="ECO:0000256" key="3">
    <source>
        <dbReference type="ARBA" id="ARBA00022825"/>
    </source>
</evidence>
<keyword evidence="4" id="KW-1015">Disulfide bond</keyword>